<gene>
    <name evidence="1" type="ORF">NCTC6180_01652</name>
</gene>
<sequence length="152" mass="17226">MMFNIKKNSDTISGKVAYSTEGQEIKVQPSINSDITFLIAYLQLGFDSENMLSTQISGYLPSFNWEAACLAKPLAVKGRLLLCRSDIEPGDSVRIPNVEYWKIQYDNASGWLRYGNVTDLRGITYVEIFQNELVGLNSDGHIEEIWLKPVWL</sequence>
<evidence type="ECO:0000313" key="2">
    <source>
        <dbReference type="Proteomes" id="UP000269903"/>
    </source>
</evidence>
<dbReference type="AlphaFoldDB" id="A0A7Z8ZY72"/>
<organism evidence="1 2">
    <name type="scientific">Streptococcus equi subsp. zooepidemicus</name>
    <dbReference type="NCBI Taxonomy" id="40041"/>
    <lineage>
        <taxon>Bacteria</taxon>
        <taxon>Bacillati</taxon>
        <taxon>Bacillota</taxon>
        <taxon>Bacilli</taxon>
        <taxon>Lactobacillales</taxon>
        <taxon>Streptococcaceae</taxon>
        <taxon>Streptococcus</taxon>
    </lineage>
</organism>
<dbReference type="RefSeq" id="WP_043030420.1">
    <property type="nucleotide sequence ID" value="NZ_CP065059.1"/>
</dbReference>
<dbReference type="EMBL" id="LR134317">
    <property type="protein sequence ID" value="VEF08937.1"/>
    <property type="molecule type" value="Genomic_DNA"/>
</dbReference>
<accession>A0A7Z8ZY72</accession>
<proteinExistence type="predicted"/>
<dbReference type="Proteomes" id="UP000269903">
    <property type="component" value="Chromosome"/>
</dbReference>
<evidence type="ECO:0000313" key="1">
    <source>
        <dbReference type="EMBL" id="VEF08937.1"/>
    </source>
</evidence>
<reference evidence="1 2" key="1">
    <citation type="submission" date="2018-12" db="EMBL/GenBank/DDBJ databases">
        <authorList>
            <consortium name="Pathogen Informatics"/>
        </authorList>
    </citation>
    <scope>NUCLEOTIDE SEQUENCE [LARGE SCALE GENOMIC DNA]</scope>
    <source>
        <strain evidence="1 2">NCTC6180</strain>
    </source>
</reference>
<protein>
    <submittedName>
        <fullName evidence="1">Uncharacterized protein</fullName>
    </submittedName>
</protein>
<name>A0A7Z8ZY72_STRSZ</name>